<evidence type="ECO:0000256" key="2">
    <source>
        <dbReference type="ARBA" id="ARBA00022737"/>
    </source>
</evidence>
<dbReference type="Gene3D" id="2.120.10.80">
    <property type="entry name" value="Kelch-type beta propeller"/>
    <property type="match status" value="1"/>
</dbReference>
<dbReference type="PANTHER" id="PTHR45632:SF27">
    <property type="entry name" value="KELCH-LIKE PROTEIN 9"/>
    <property type="match status" value="1"/>
</dbReference>
<dbReference type="AlphaFoldDB" id="A0ABD0J3M5"/>
<dbReference type="Pfam" id="PF01344">
    <property type="entry name" value="Kelch_1"/>
    <property type="match status" value="2"/>
</dbReference>
<dbReference type="InterPro" id="IPR006652">
    <property type="entry name" value="Kelch_1"/>
</dbReference>
<keyword evidence="6" id="KW-1185">Reference proteome</keyword>
<feature type="region of interest" description="Disordered" evidence="3">
    <location>
        <begin position="154"/>
        <end position="192"/>
    </location>
</feature>
<proteinExistence type="predicted"/>
<dbReference type="SMART" id="SM00612">
    <property type="entry name" value="Kelch"/>
    <property type="match status" value="3"/>
</dbReference>
<dbReference type="InterPro" id="IPR011705">
    <property type="entry name" value="BACK"/>
</dbReference>
<feature type="compositionally biased region" description="Basic and acidic residues" evidence="3">
    <location>
        <begin position="156"/>
        <end position="185"/>
    </location>
</feature>
<keyword evidence="2" id="KW-0677">Repeat</keyword>
<dbReference type="Pfam" id="PF07707">
    <property type="entry name" value="BACK"/>
    <property type="match status" value="1"/>
</dbReference>
<feature type="domain" description="BTB" evidence="4">
    <location>
        <begin position="26"/>
        <end position="56"/>
    </location>
</feature>
<evidence type="ECO:0000313" key="6">
    <source>
        <dbReference type="Proteomes" id="UP001519460"/>
    </source>
</evidence>
<dbReference type="Gene3D" id="1.25.40.420">
    <property type="match status" value="1"/>
</dbReference>
<feature type="compositionally biased region" description="Polar residues" evidence="3">
    <location>
        <begin position="756"/>
        <end position="773"/>
    </location>
</feature>
<dbReference type="InterPro" id="IPR000210">
    <property type="entry name" value="BTB/POZ_dom"/>
</dbReference>
<evidence type="ECO:0000256" key="1">
    <source>
        <dbReference type="ARBA" id="ARBA00022441"/>
    </source>
</evidence>
<dbReference type="SMART" id="SM00225">
    <property type="entry name" value="BTB"/>
    <property type="match status" value="1"/>
</dbReference>
<feature type="region of interest" description="Disordered" evidence="3">
    <location>
        <begin position="734"/>
        <end position="773"/>
    </location>
</feature>
<dbReference type="Pfam" id="PF00651">
    <property type="entry name" value="BTB"/>
    <property type="match status" value="2"/>
</dbReference>
<name>A0ABD0J3M5_9CAEN</name>
<evidence type="ECO:0000256" key="3">
    <source>
        <dbReference type="SAM" id="MobiDB-lite"/>
    </source>
</evidence>
<organism evidence="5 6">
    <name type="scientific">Batillaria attramentaria</name>
    <dbReference type="NCBI Taxonomy" id="370345"/>
    <lineage>
        <taxon>Eukaryota</taxon>
        <taxon>Metazoa</taxon>
        <taxon>Spiralia</taxon>
        <taxon>Lophotrochozoa</taxon>
        <taxon>Mollusca</taxon>
        <taxon>Gastropoda</taxon>
        <taxon>Caenogastropoda</taxon>
        <taxon>Sorbeoconcha</taxon>
        <taxon>Cerithioidea</taxon>
        <taxon>Batillariidae</taxon>
        <taxon>Batillaria</taxon>
    </lineage>
</organism>
<dbReference type="SUPFAM" id="SSF54695">
    <property type="entry name" value="POZ domain"/>
    <property type="match status" value="1"/>
</dbReference>
<dbReference type="PANTHER" id="PTHR45632">
    <property type="entry name" value="LD33804P"/>
    <property type="match status" value="1"/>
</dbReference>
<comment type="caution">
    <text evidence="5">The sequence shown here is derived from an EMBL/GenBank/DDBJ whole genome shotgun (WGS) entry which is preliminary data.</text>
</comment>
<accession>A0ABD0J3M5</accession>
<keyword evidence="1" id="KW-0880">Kelch repeat</keyword>
<protein>
    <recommendedName>
        <fullName evidence="4">BTB domain-containing protein</fullName>
    </recommendedName>
</protein>
<dbReference type="InterPro" id="IPR011333">
    <property type="entry name" value="SKP1/BTB/POZ_sf"/>
</dbReference>
<evidence type="ECO:0000313" key="5">
    <source>
        <dbReference type="EMBL" id="KAK7455342.1"/>
    </source>
</evidence>
<sequence>MTDWLTLHRQHTVNRTQQIRDRGLFSDVTVRVEGVHFRCHRFLLAASSDFFLKHFTPCTSPGPRRAAATDLDNTLSASPGQKFKLTSGDIQAQSCYLEPTGHVNEEQKLRDQRYAEVYPLVTSCREENNSGCFEKAPAPAADQPSQVSVVKFQAGKPDDQHTADLRIREEVQKPEAKPKEKERFVGENSDGAGFGSQDIVNCPAQCNTDSSGACGDVTTVSFASGKAAENASKLEPRCAEEIEVDFVTAEVFRIILDALYLDRDPVTDQTAVSLLKAAGRLQIPSLVQHCENAVLDLLHKSKISALELIMDPEMAVNGKIARASLDILLSDFGPETCKTEWFLGLSRQNLLSVLEDPRLNVRDEDEVYRALTKWYEHDPASREQFLAEALDKIRLVNLSRRVLVEKVLRHAIFPDEVAAGKERSVEGDGTRSTLFQQVQRALAYHLLPDRRHEEALRHAEFRPSQACERVLLVMGDQSDKLYAYSLARQAWFKLTGPPQPLGLGIAACTHGDDVYVTGGGKAMTSCWRYRPSTNAWKQMTDMTVGRRSHACVAVGDAIFVLGGKDDRRPLHRDSLDSIETFQVHRKAEGWREVGVSLPVPIRSMATGVVGDKIYLMGGRTNGFQRTLSVVQCFDTVSLQCCVVSHLPQPSCLARPFFAHKVLHILDTNGDVLRFRPCCEEPARAGGASKITTAGDDEHLNEPQLASGDAAADISSVSQKESSAVIDLAENSVNFQEKQPSNVSDGHSGSAPEPESSRNAPEEQNPQGEHVSSNGGVISELYSAEKCDFVKVGCIKNLNWKWFGAARNYDGTVYVIAGQMPQKAAPPTLTVDHGSDESVFSRVKLVRPEQMEMCYMDLHACVPKAYLLEKVV</sequence>
<dbReference type="PROSITE" id="PS50097">
    <property type="entry name" value="BTB"/>
    <property type="match status" value="1"/>
</dbReference>
<dbReference type="InterPro" id="IPR015915">
    <property type="entry name" value="Kelch-typ_b-propeller"/>
</dbReference>
<gene>
    <name evidence="5" type="ORF">BaRGS_00039484</name>
</gene>
<reference evidence="5 6" key="1">
    <citation type="journal article" date="2023" name="Sci. Data">
        <title>Genome assembly of the Korean intertidal mud-creeper Batillaria attramentaria.</title>
        <authorList>
            <person name="Patra A.K."/>
            <person name="Ho P.T."/>
            <person name="Jun S."/>
            <person name="Lee S.J."/>
            <person name="Kim Y."/>
            <person name="Won Y.J."/>
        </authorList>
    </citation>
    <scope>NUCLEOTIDE SEQUENCE [LARGE SCALE GENOMIC DNA]</scope>
    <source>
        <strain evidence="5">Wonlab-2016</strain>
    </source>
</reference>
<dbReference type="EMBL" id="JACVVK020000693">
    <property type="protein sequence ID" value="KAK7455342.1"/>
    <property type="molecule type" value="Genomic_DNA"/>
</dbReference>
<dbReference type="CDD" id="cd18186">
    <property type="entry name" value="BTB_POZ_ZBTB_KLHL-like"/>
    <property type="match status" value="1"/>
</dbReference>
<evidence type="ECO:0000259" key="4">
    <source>
        <dbReference type="PROSITE" id="PS50097"/>
    </source>
</evidence>
<dbReference type="Gene3D" id="3.30.710.10">
    <property type="entry name" value="Potassium Channel Kv1.1, Chain A"/>
    <property type="match status" value="2"/>
</dbReference>
<dbReference type="SMART" id="SM00875">
    <property type="entry name" value="BACK"/>
    <property type="match status" value="1"/>
</dbReference>
<feature type="compositionally biased region" description="Polar residues" evidence="3">
    <location>
        <begin position="734"/>
        <end position="746"/>
    </location>
</feature>
<dbReference type="SUPFAM" id="SSF117281">
    <property type="entry name" value="Kelch motif"/>
    <property type="match status" value="1"/>
</dbReference>
<dbReference type="Proteomes" id="UP001519460">
    <property type="component" value="Unassembled WGS sequence"/>
</dbReference>